<feature type="transmembrane region" description="Helical" evidence="1">
    <location>
        <begin position="27"/>
        <end position="47"/>
    </location>
</feature>
<evidence type="ECO:0000313" key="2">
    <source>
        <dbReference type="EMBL" id="SNV44922.1"/>
    </source>
</evidence>
<feature type="transmembrane region" description="Helical" evidence="1">
    <location>
        <begin position="377"/>
        <end position="400"/>
    </location>
</feature>
<dbReference type="InterPro" id="IPR008537">
    <property type="entry name" value="DUF819"/>
</dbReference>
<feature type="transmembrane region" description="Helical" evidence="1">
    <location>
        <begin position="190"/>
        <end position="213"/>
    </location>
</feature>
<dbReference type="Pfam" id="PF05684">
    <property type="entry name" value="DUF819"/>
    <property type="match status" value="1"/>
</dbReference>
<dbReference type="Proteomes" id="UP000215355">
    <property type="component" value="Chromosome 1"/>
</dbReference>
<proteinExistence type="predicted"/>
<keyword evidence="1" id="KW-1133">Transmembrane helix</keyword>
<reference evidence="2 3" key="1">
    <citation type="submission" date="2017-06" db="EMBL/GenBank/DDBJ databases">
        <authorList>
            <consortium name="Pathogen Informatics"/>
        </authorList>
    </citation>
    <scope>NUCLEOTIDE SEQUENCE [LARGE SCALE GENOMIC DNA]</scope>
    <source>
        <strain evidence="2 3">NCTC12149</strain>
    </source>
</reference>
<keyword evidence="1" id="KW-0472">Membrane</keyword>
<evidence type="ECO:0000313" key="3">
    <source>
        <dbReference type="Proteomes" id="UP000215355"/>
    </source>
</evidence>
<name>A0AAJ4X9S5_9SPHI</name>
<feature type="transmembrane region" description="Helical" evidence="1">
    <location>
        <begin position="294"/>
        <end position="313"/>
    </location>
</feature>
<dbReference type="PANTHER" id="PTHR34289:SF8">
    <property type="entry name" value="DUF819 DOMAIN-CONTAINING PROTEIN"/>
    <property type="match status" value="1"/>
</dbReference>
<dbReference type="AlphaFoldDB" id="A0AAJ4X9S5"/>
<feature type="transmembrane region" description="Helical" evidence="1">
    <location>
        <begin position="253"/>
        <end position="274"/>
    </location>
</feature>
<feature type="transmembrane region" description="Helical" evidence="1">
    <location>
        <begin position="351"/>
        <end position="370"/>
    </location>
</feature>
<accession>A0AAJ4X9S5</accession>
<dbReference type="EMBL" id="LT906468">
    <property type="protein sequence ID" value="SNV44922.1"/>
    <property type="molecule type" value="Genomic_DNA"/>
</dbReference>
<feature type="transmembrane region" description="Helical" evidence="1">
    <location>
        <begin position="123"/>
        <end position="142"/>
    </location>
</feature>
<dbReference type="PANTHER" id="PTHR34289">
    <property type="entry name" value="PROTEIN, PUTATIVE (DUF819)-RELATED"/>
    <property type="match status" value="1"/>
</dbReference>
<dbReference type="KEGG" id="smiz:4412673_01016"/>
<feature type="transmembrane region" description="Helical" evidence="1">
    <location>
        <begin position="325"/>
        <end position="345"/>
    </location>
</feature>
<keyword evidence="1" id="KW-0812">Transmembrane</keyword>
<gene>
    <name evidence="2" type="ORF">SAMEA4412673_01016</name>
</gene>
<feature type="transmembrane region" description="Helical" evidence="1">
    <location>
        <begin position="59"/>
        <end position="82"/>
    </location>
</feature>
<organism evidence="2 3">
    <name type="scientific">Sphingobacterium mizutaii</name>
    <dbReference type="NCBI Taxonomy" id="1010"/>
    <lineage>
        <taxon>Bacteria</taxon>
        <taxon>Pseudomonadati</taxon>
        <taxon>Bacteroidota</taxon>
        <taxon>Sphingobacteriia</taxon>
        <taxon>Sphingobacteriales</taxon>
        <taxon>Sphingobacteriaceae</taxon>
        <taxon>Sphingobacterium</taxon>
    </lineage>
</organism>
<evidence type="ECO:0000256" key="1">
    <source>
        <dbReference type="SAM" id="Phobius"/>
    </source>
</evidence>
<sequence>MKNYLFSQQNNNYYNFMQITDTEAGPLIENTTVVFGLLMTILGLVFYTSSLSNKYIKGFYNVIPPLLLCYFLPGLLNSFNIIDGENSPLTSIGSRYFLPACLILFVINLDLKEMWALRKRAGLMFITGTIGILLGGPLAVYLTSLVAPDVVGGTGPDEVWRGLGALAGSWIGGSANQVALKEILQPSPNLFSSIIAVDVFVAYIWMAILLYGASKYKAVDKFFKADSQDVEHLKAKMDERVKENSRIPETKDFMIMIALAFGGTGLATLLADPVANFMATHYPETEKFSLTNSFFWLIFFATAIGISLSFTPAKKLEFAGASKIGTVLLYVLITTIGMQMNIMAILGNPGLFVVGFIWISFHAILLIIVGKIFKVPFFYFSVGSMANVGGVASASVMSAAFHPSLISVGVILSVFSYAIGTYAGWLTALLMKIASGV</sequence>
<feature type="transmembrane region" description="Helical" evidence="1">
    <location>
        <begin position="406"/>
        <end position="431"/>
    </location>
</feature>
<protein>
    <submittedName>
        <fullName evidence="2">Predicted integral membrane protein</fullName>
    </submittedName>
</protein>
<feature type="transmembrane region" description="Helical" evidence="1">
    <location>
        <begin position="94"/>
        <end position="111"/>
    </location>
</feature>